<dbReference type="EMBL" id="KQ257469">
    <property type="protein sequence ID" value="KNC96346.1"/>
    <property type="molecule type" value="Genomic_DNA"/>
</dbReference>
<dbReference type="OMA" id="DWPGPDS"/>
<dbReference type="VEuPathDB" id="FungiDB:SPPG_08247"/>
<dbReference type="SUPFAM" id="SSF48366">
    <property type="entry name" value="Ras GEF"/>
    <property type="match status" value="1"/>
</dbReference>
<accession>A0A0L0H601</accession>
<feature type="region of interest" description="Disordered" evidence="5">
    <location>
        <begin position="654"/>
        <end position="733"/>
    </location>
</feature>
<dbReference type="Gene3D" id="1.10.840.10">
    <property type="entry name" value="Ras guanine-nucleotide exchange factors catalytic domain"/>
    <property type="match status" value="1"/>
</dbReference>
<dbReference type="InterPro" id="IPR036020">
    <property type="entry name" value="WW_dom_sf"/>
</dbReference>
<dbReference type="OrthoDB" id="546434at2759"/>
<evidence type="ECO:0000256" key="4">
    <source>
        <dbReference type="PROSITE-ProRule" id="PRU00192"/>
    </source>
</evidence>
<dbReference type="CDD" id="cd00201">
    <property type="entry name" value="WW"/>
    <property type="match status" value="1"/>
</dbReference>
<dbReference type="PANTHER" id="PTHR23113">
    <property type="entry name" value="GUANINE NUCLEOTIDE EXCHANGE FACTOR"/>
    <property type="match status" value="1"/>
</dbReference>
<dbReference type="InterPro" id="IPR056685">
    <property type="entry name" value="DUF7783"/>
</dbReference>
<protein>
    <recommendedName>
        <fullName evidence="12">Ras GEF</fullName>
    </recommendedName>
</protein>
<dbReference type="PROSITE" id="PS50212">
    <property type="entry name" value="RASGEF_NTER"/>
    <property type="match status" value="1"/>
</dbReference>
<dbReference type="FunCoup" id="A0A0L0H601">
    <property type="interactions" value="30"/>
</dbReference>
<evidence type="ECO:0000256" key="5">
    <source>
        <dbReference type="SAM" id="MobiDB-lite"/>
    </source>
</evidence>
<dbReference type="CDD" id="cd06224">
    <property type="entry name" value="REM"/>
    <property type="match status" value="1"/>
</dbReference>
<dbReference type="AlphaFoldDB" id="A0A0L0H601"/>
<dbReference type="eggNOG" id="KOG3417">
    <property type="taxonomic scope" value="Eukaryota"/>
</dbReference>
<feature type="region of interest" description="Disordered" evidence="5">
    <location>
        <begin position="124"/>
        <end position="178"/>
    </location>
</feature>
<dbReference type="InterPro" id="IPR001895">
    <property type="entry name" value="RASGEF_cat_dom"/>
</dbReference>
<feature type="compositionally biased region" description="Basic and acidic residues" evidence="5">
    <location>
        <begin position="251"/>
        <end position="260"/>
    </location>
</feature>
<dbReference type="eggNOG" id="KOG2070">
    <property type="taxonomic scope" value="Eukaryota"/>
</dbReference>
<proteinExistence type="predicted"/>
<dbReference type="CDD" id="cd00155">
    <property type="entry name" value="RasGEF"/>
    <property type="match status" value="1"/>
</dbReference>
<dbReference type="InParanoid" id="A0A0L0H601"/>
<keyword evidence="11" id="KW-1185">Reference proteome</keyword>
<dbReference type="GO" id="GO:0007265">
    <property type="term" value="P:Ras protein signal transduction"/>
    <property type="evidence" value="ECO:0007669"/>
    <property type="project" value="TreeGrafter"/>
</dbReference>
<dbReference type="GO" id="GO:0005085">
    <property type="term" value="F:guanyl-nucleotide exchange factor activity"/>
    <property type="evidence" value="ECO:0007669"/>
    <property type="project" value="UniProtKB-KW"/>
</dbReference>
<dbReference type="GeneID" id="27691421"/>
<evidence type="ECO:0000259" key="9">
    <source>
        <dbReference type="PROSITE" id="PS50212"/>
    </source>
</evidence>
<evidence type="ECO:0000259" key="8">
    <source>
        <dbReference type="PROSITE" id="PS50020"/>
    </source>
</evidence>
<organism evidence="10 11">
    <name type="scientific">Spizellomyces punctatus (strain DAOM BR117)</name>
    <dbReference type="NCBI Taxonomy" id="645134"/>
    <lineage>
        <taxon>Eukaryota</taxon>
        <taxon>Fungi</taxon>
        <taxon>Fungi incertae sedis</taxon>
        <taxon>Chytridiomycota</taxon>
        <taxon>Chytridiomycota incertae sedis</taxon>
        <taxon>Chytridiomycetes</taxon>
        <taxon>Spizellomycetales</taxon>
        <taxon>Spizellomycetaceae</taxon>
        <taxon>Spizellomyces</taxon>
    </lineage>
</organism>
<feature type="region of interest" description="Disordered" evidence="5">
    <location>
        <begin position="605"/>
        <end position="626"/>
    </location>
</feature>
<dbReference type="PANTHER" id="PTHR23113:SF354">
    <property type="entry name" value="BUD SITE SELECTION PROTEIN 5"/>
    <property type="match status" value="1"/>
</dbReference>
<evidence type="ECO:0000259" key="7">
    <source>
        <dbReference type="PROSITE" id="PS50009"/>
    </source>
</evidence>
<dbReference type="InterPro" id="IPR036964">
    <property type="entry name" value="RASGEF_cat_dom_sf"/>
</dbReference>
<feature type="domain" description="WW" evidence="8">
    <location>
        <begin position="171"/>
        <end position="204"/>
    </location>
</feature>
<reference evidence="10 11" key="1">
    <citation type="submission" date="2009-08" db="EMBL/GenBank/DDBJ databases">
        <title>The Genome Sequence of Spizellomyces punctatus strain DAOM BR117.</title>
        <authorList>
            <consortium name="The Broad Institute Genome Sequencing Platform"/>
            <person name="Russ C."/>
            <person name="Cuomo C."/>
            <person name="Shea T."/>
            <person name="Young S.K."/>
            <person name="Zeng Q."/>
            <person name="Koehrsen M."/>
            <person name="Haas B."/>
            <person name="Borodovsky M."/>
            <person name="Guigo R."/>
            <person name="Alvarado L."/>
            <person name="Berlin A."/>
            <person name="Bochicchio J."/>
            <person name="Borenstein D."/>
            <person name="Chapman S."/>
            <person name="Chen Z."/>
            <person name="Engels R."/>
            <person name="Freedman E."/>
            <person name="Gellesch M."/>
            <person name="Goldberg J."/>
            <person name="Griggs A."/>
            <person name="Gujja S."/>
            <person name="Heiman D."/>
            <person name="Hepburn T."/>
            <person name="Howarth C."/>
            <person name="Jen D."/>
            <person name="Larson L."/>
            <person name="Lewis B."/>
            <person name="Mehta T."/>
            <person name="Park D."/>
            <person name="Pearson M."/>
            <person name="Roberts A."/>
            <person name="Saif S."/>
            <person name="Shenoy N."/>
            <person name="Sisk P."/>
            <person name="Stolte C."/>
            <person name="Sykes S."/>
            <person name="Thomson T."/>
            <person name="Walk T."/>
            <person name="White J."/>
            <person name="Yandava C."/>
            <person name="Burger G."/>
            <person name="Gray M.W."/>
            <person name="Holland P.W.H."/>
            <person name="King N."/>
            <person name="Lang F.B.F."/>
            <person name="Roger A.J."/>
            <person name="Ruiz-Trillo I."/>
            <person name="Lander E."/>
            <person name="Nusbaum C."/>
        </authorList>
    </citation>
    <scope>NUCLEOTIDE SEQUENCE [LARGE SCALE GENOMIC DNA]</scope>
    <source>
        <strain evidence="10 11">DAOM BR117</strain>
    </source>
</reference>
<dbReference type="Pfam" id="PF00618">
    <property type="entry name" value="RasGEF_N"/>
    <property type="match status" value="1"/>
</dbReference>
<sequence length="1217" mass="134844">MDEVIDVVQALHEYKSSVPTCLSFRKGDILYVHIKDKTGWWDGTLGSKRGWFPSNYVESIPDEQHMQFKPLPSLPEFPSPTSSASAPMSAVSPTSTSSPQVRPPSSRQQLEQTLSALMEEAKALEHEDSPSAGDASPVPSGTTAEAGMKARVLDVPKPDGGSLPAEDGDSNELPPFWGRKTTPQGDVYYYNTQTNQTTYSLQEVKKAAKTTKRSTLILLDATKELISKDIITEAPPRFDSIDSFGDASPPEVRRPMRGRTESASSTSSWIPGPQSLLPSNAKPTWEILINNILRAISELNRAAKDDQKARYVALANQVVRAIRDMLASSGTSSKETPAMQNNKQLRGHYHHIMSSLSKLVLAAKVSAGLWPPPDAVNKMRYQAGQVLLAIRHFVSIAQDIPLELKPVSPTSPNEISLSVDEFDMKGAELSDIEFAARLDSHSDAIIASIAKLVNLITQDRRISGVLIDQTRVTVTEIGQLLSLIEEIPLQSMDGTQDSRAKELLTEFQTKKDVLYSVVNDLVTAARTTMDEFAPPNALGTLLETTTSVLQAVEDVLMITKLVIDQKDLMEQRTLQEEAESYDDERRRDSELSILQRRAMSLTFLHGEGGSLSGVPGSLTPDGHMGRDRTVSSPVMLRSTSSTNVGLVKTVSAPAASGMRRPSIDGSAASVAASSDGMSRSGSMVNLPAGGDHSHPQHQQQAHMMRSRTESMERFSARTSASATGSPSSSTKLTKFFGEESPKLKRASSEGHKRPWYLGYDYLPDDISFNMEGQVNGGTFPALVERLTLHDQPVDPVFFTAFMMLFHQFGTAAEFFNLLRKRYMMSPPLQLNPEEVKIWQEKKQTPARLRVYNAFRSWLENYWIDELDDECLDRIHEFASGEMMEATSTLALRLMELVQRKVNGSIAGVGTPKPSRRTVGNVISTNGGTTGPSSNEFLPPPPVLPKSLKKLVLLDIDPLELARQLTLIESKLFNAIQPLELVGQEWAKKNERSLAVNVRAMTRLANEITSWVAGSILAEVDVKRRAAMVKHFIKVGERCLSLNNFNTLMAILSALNSSTISRLKRTWEHVSSKIRISLETLKKATDHSRNYAEYRAYLKRVQGPCLPFLGVYLTDLTFTEDGNPSTRPTPSAHLINFDKYIKISRIIQEVQRFQIPYALTEVPDIRDFIHKEIEAASKQSANELYGVSLMLEPRENEMEEAQREMEAKIKMLEKAGFL</sequence>
<dbReference type="SUPFAM" id="SSF51045">
    <property type="entry name" value="WW domain"/>
    <property type="match status" value="1"/>
</dbReference>
<dbReference type="SMART" id="SM00147">
    <property type="entry name" value="RasGEF"/>
    <property type="match status" value="1"/>
</dbReference>
<dbReference type="PROSITE" id="PS50009">
    <property type="entry name" value="RASGEF_CAT"/>
    <property type="match status" value="1"/>
</dbReference>
<dbReference type="Gene3D" id="2.20.70.10">
    <property type="match status" value="1"/>
</dbReference>
<evidence type="ECO:0000256" key="1">
    <source>
        <dbReference type="ARBA" id="ARBA00022443"/>
    </source>
</evidence>
<feature type="compositionally biased region" description="Low complexity" evidence="5">
    <location>
        <begin position="79"/>
        <end position="109"/>
    </location>
</feature>
<dbReference type="SMART" id="SM00326">
    <property type="entry name" value="SH3"/>
    <property type="match status" value="1"/>
</dbReference>
<evidence type="ECO:0000313" key="11">
    <source>
        <dbReference type="Proteomes" id="UP000053201"/>
    </source>
</evidence>
<evidence type="ECO:0000259" key="6">
    <source>
        <dbReference type="PROSITE" id="PS50002"/>
    </source>
</evidence>
<feature type="compositionally biased region" description="Basic and acidic residues" evidence="5">
    <location>
        <begin position="706"/>
        <end position="715"/>
    </location>
</feature>
<keyword evidence="2 3" id="KW-0344">Guanine-nucleotide releasing factor</keyword>
<dbReference type="SUPFAM" id="SSF50044">
    <property type="entry name" value="SH3-domain"/>
    <property type="match status" value="1"/>
</dbReference>
<keyword evidence="1 4" id="KW-0728">SH3 domain</keyword>
<dbReference type="Proteomes" id="UP000053201">
    <property type="component" value="Unassembled WGS sequence"/>
</dbReference>
<dbReference type="InterPro" id="IPR001202">
    <property type="entry name" value="WW_dom"/>
</dbReference>
<feature type="domain" description="N-terminal Ras-GEF" evidence="9">
    <location>
        <begin position="770"/>
        <end position="901"/>
    </location>
</feature>
<evidence type="ECO:0000313" key="10">
    <source>
        <dbReference type="EMBL" id="KNC96346.1"/>
    </source>
</evidence>
<feature type="compositionally biased region" description="Low complexity" evidence="5">
    <location>
        <begin position="716"/>
        <end position="730"/>
    </location>
</feature>
<dbReference type="InterPro" id="IPR023578">
    <property type="entry name" value="Ras_GEF_dom_sf"/>
</dbReference>
<feature type="domain" description="Ras-GEF" evidence="7">
    <location>
        <begin position="956"/>
        <end position="1193"/>
    </location>
</feature>
<dbReference type="GO" id="GO:0005886">
    <property type="term" value="C:plasma membrane"/>
    <property type="evidence" value="ECO:0007669"/>
    <property type="project" value="TreeGrafter"/>
</dbReference>
<dbReference type="Pfam" id="PF00018">
    <property type="entry name" value="SH3_1"/>
    <property type="match status" value="1"/>
</dbReference>
<dbReference type="PROSITE" id="PS50020">
    <property type="entry name" value="WW_DOMAIN_2"/>
    <property type="match status" value="1"/>
</dbReference>
<dbReference type="Gene3D" id="2.30.30.40">
    <property type="entry name" value="SH3 Domains"/>
    <property type="match status" value="1"/>
</dbReference>
<dbReference type="InterPro" id="IPR001452">
    <property type="entry name" value="SH3_domain"/>
</dbReference>
<dbReference type="STRING" id="645134.A0A0L0H601"/>
<dbReference type="Gene3D" id="1.20.870.10">
    <property type="entry name" value="Son of sevenless (SoS) protein Chain: S domain 1"/>
    <property type="match status" value="1"/>
</dbReference>
<dbReference type="Pfam" id="PF25006">
    <property type="entry name" value="DUF7783"/>
    <property type="match status" value="1"/>
</dbReference>
<name>A0A0L0H601_SPIPD</name>
<feature type="region of interest" description="Disordered" evidence="5">
    <location>
        <begin position="68"/>
        <end position="109"/>
    </location>
</feature>
<feature type="region of interest" description="Disordered" evidence="5">
    <location>
        <begin position="239"/>
        <end position="275"/>
    </location>
</feature>
<dbReference type="PROSITE" id="PS50002">
    <property type="entry name" value="SH3"/>
    <property type="match status" value="1"/>
</dbReference>
<evidence type="ECO:0000256" key="3">
    <source>
        <dbReference type="PROSITE-ProRule" id="PRU00168"/>
    </source>
</evidence>
<evidence type="ECO:0000256" key="2">
    <source>
        <dbReference type="ARBA" id="ARBA00022658"/>
    </source>
</evidence>
<gene>
    <name evidence="10" type="ORF">SPPG_08247</name>
</gene>
<dbReference type="RefSeq" id="XP_016604386.1">
    <property type="nucleotide sequence ID" value="XM_016756407.1"/>
</dbReference>
<dbReference type="CDD" id="cd11883">
    <property type="entry name" value="SH3_Sdc25"/>
    <property type="match status" value="1"/>
</dbReference>
<evidence type="ECO:0008006" key="12">
    <source>
        <dbReference type="Google" id="ProtNLM"/>
    </source>
</evidence>
<dbReference type="SMART" id="SM00229">
    <property type="entry name" value="RasGEFN"/>
    <property type="match status" value="1"/>
</dbReference>
<dbReference type="InterPro" id="IPR008937">
    <property type="entry name" value="Ras-like_GEF"/>
</dbReference>
<dbReference type="InterPro" id="IPR000651">
    <property type="entry name" value="Ras-like_Gua-exchang_fac_N"/>
</dbReference>
<dbReference type="InterPro" id="IPR036028">
    <property type="entry name" value="SH3-like_dom_sf"/>
</dbReference>
<dbReference type="Pfam" id="PF00617">
    <property type="entry name" value="RasGEF"/>
    <property type="match status" value="1"/>
</dbReference>
<feature type="domain" description="SH3" evidence="6">
    <location>
        <begin position="3"/>
        <end position="62"/>
    </location>
</feature>